<feature type="compositionally biased region" description="Low complexity" evidence="2">
    <location>
        <begin position="804"/>
        <end position="814"/>
    </location>
</feature>
<feature type="compositionally biased region" description="Basic and acidic residues" evidence="2">
    <location>
        <begin position="67"/>
        <end position="77"/>
    </location>
</feature>
<feature type="region of interest" description="Disordered" evidence="2">
    <location>
        <begin position="793"/>
        <end position="814"/>
    </location>
</feature>
<dbReference type="AlphaFoldDB" id="A0A1S4HC07"/>
<feature type="compositionally biased region" description="Low complexity" evidence="2">
    <location>
        <begin position="248"/>
        <end position="267"/>
    </location>
</feature>
<feature type="compositionally biased region" description="Low complexity" evidence="2">
    <location>
        <begin position="1110"/>
        <end position="1120"/>
    </location>
</feature>
<feature type="compositionally biased region" description="Basic and acidic residues" evidence="2">
    <location>
        <begin position="443"/>
        <end position="457"/>
    </location>
</feature>
<dbReference type="PANTHER" id="PTHR35711">
    <property type="entry name" value="EXPRESSED PROTEIN"/>
    <property type="match status" value="1"/>
</dbReference>
<dbReference type="VEuPathDB" id="VectorBase:AGAMI1_009795"/>
<feature type="region of interest" description="Disordered" evidence="2">
    <location>
        <begin position="894"/>
        <end position="931"/>
    </location>
</feature>
<dbReference type="EnsemblMetazoa" id="AGAP013434-RA">
    <property type="protein sequence ID" value="AGAP013434-PA"/>
    <property type="gene ID" value="AGAP013434"/>
</dbReference>
<feature type="coiled-coil region" evidence="1">
    <location>
        <begin position="496"/>
        <end position="523"/>
    </location>
</feature>
<keyword evidence="4" id="KW-1185">Reference proteome</keyword>
<feature type="region of interest" description="Disordered" evidence="2">
    <location>
        <begin position="1099"/>
        <end position="1120"/>
    </location>
</feature>
<feature type="compositionally biased region" description="Low complexity" evidence="2">
    <location>
        <begin position="1075"/>
        <end position="1087"/>
    </location>
</feature>
<reference evidence="3 4" key="1">
    <citation type="journal article" date="2002" name="Science">
        <title>The genome sequence of the malaria mosquito Anopheles gambiae.</title>
        <authorList>
            <person name="Holt R.A."/>
            <person name="Subramanian G.M."/>
            <person name="Halpern A."/>
            <person name="Sutton G.G."/>
            <person name="Charlab R."/>
            <person name="Nusskern D.R."/>
            <person name="Wincker P."/>
            <person name="Clark A.G."/>
            <person name="Ribeiro J.M."/>
            <person name="Wides R."/>
            <person name="Salzberg S.L."/>
            <person name="Loftus B."/>
            <person name="Yandell M."/>
            <person name="Majoros W.H."/>
            <person name="Rusch D.B."/>
            <person name="Lai Z."/>
            <person name="Kraft C.L."/>
            <person name="Abril J.F."/>
            <person name="Anthouard V."/>
            <person name="Arensburger P."/>
            <person name="Atkinson P.W."/>
            <person name="Baden H."/>
            <person name="de Berardinis V."/>
            <person name="Baldwin D."/>
            <person name="Benes V."/>
            <person name="Biedler J."/>
            <person name="Blass C."/>
            <person name="Bolanos R."/>
            <person name="Boscus D."/>
            <person name="Barnstead M."/>
            <person name="Cai S."/>
            <person name="Center A."/>
            <person name="Chaturverdi K."/>
            <person name="Christophides G.K."/>
            <person name="Chrystal M.A."/>
            <person name="Clamp M."/>
            <person name="Cravchik A."/>
            <person name="Curwen V."/>
            <person name="Dana A."/>
            <person name="Delcher A."/>
            <person name="Dew I."/>
            <person name="Evans C.A."/>
            <person name="Flanigan M."/>
            <person name="Grundschober-Freimoser A."/>
            <person name="Friedli L."/>
            <person name="Gu Z."/>
            <person name="Guan P."/>
            <person name="Guigo R."/>
            <person name="Hillenmeyer M.E."/>
            <person name="Hladun S.L."/>
            <person name="Hogan J.R."/>
            <person name="Hong Y.S."/>
            <person name="Hoover J."/>
            <person name="Jaillon O."/>
            <person name="Ke Z."/>
            <person name="Kodira C."/>
            <person name="Kokoza E."/>
            <person name="Koutsos A."/>
            <person name="Letunic I."/>
            <person name="Levitsky A."/>
            <person name="Liang Y."/>
            <person name="Lin J.J."/>
            <person name="Lobo N.F."/>
            <person name="Lopez J.R."/>
            <person name="Malek J.A."/>
            <person name="McIntosh T.C."/>
            <person name="Meister S."/>
            <person name="Miller J."/>
            <person name="Mobarry C."/>
            <person name="Mongin E."/>
            <person name="Murphy S.D."/>
            <person name="O'Brochta D.A."/>
            <person name="Pfannkoch C."/>
            <person name="Qi R."/>
            <person name="Regier M.A."/>
            <person name="Remington K."/>
            <person name="Shao H."/>
            <person name="Sharakhova M.V."/>
            <person name="Sitter C.D."/>
            <person name="Shetty J."/>
            <person name="Smith T.J."/>
            <person name="Strong R."/>
            <person name="Sun J."/>
            <person name="Thomasova D."/>
            <person name="Ton L.Q."/>
            <person name="Topalis P."/>
            <person name="Tu Z."/>
            <person name="Unger M.F."/>
            <person name="Walenz B."/>
            <person name="Wang A."/>
            <person name="Wang J."/>
            <person name="Wang M."/>
            <person name="Wang X."/>
            <person name="Woodford K.J."/>
            <person name="Wortman J.R."/>
            <person name="Wu M."/>
            <person name="Yao A."/>
            <person name="Zdobnov E.M."/>
            <person name="Zhang H."/>
            <person name="Zhao Q."/>
            <person name="Zhao S."/>
            <person name="Zhu S.C."/>
            <person name="Zhimulev I."/>
            <person name="Coluzzi M."/>
            <person name="della Torre A."/>
            <person name="Roth C.W."/>
            <person name="Louis C."/>
            <person name="Kalush F."/>
            <person name="Mural R.J."/>
            <person name="Myers E.W."/>
            <person name="Adams M.D."/>
            <person name="Smith H.O."/>
            <person name="Broder S."/>
            <person name="Gardner M.J."/>
            <person name="Fraser C.M."/>
            <person name="Birney E."/>
            <person name="Bork P."/>
            <person name="Brey P.T."/>
            <person name="Venter J.C."/>
            <person name="Weissenbach J."/>
            <person name="Kafatos F.C."/>
            <person name="Collins F.H."/>
            <person name="Hoffman S.L."/>
        </authorList>
    </citation>
    <scope>NUCLEOTIDE SEQUENCE [LARGE SCALE GENOMIC DNA]</scope>
    <source>
        <strain evidence="3 4">PEST</strain>
    </source>
</reference>
<protein>
    <submittedName>
        <fullName evidence="3">Uncharacterized protein</fullName>
    </submittedName>
</protein>
<feature type="compositionally biased region" description="Acidic residues" evidence="2">
    <location>
        <begin position="97"/>
        <end position="106"/>
    </location>
</feature>
<feature type="compositionally biased region" description="Acidic residues" evidence="2">
    <location>
        <begin position="78"/>
        <end position="87"/>
    </location>
</feature>
<feature type="region of interest" description="Disordered" evidence="2">
    <location>
        <begin position="1027"/>
        <end position="1087"/>
    </location>
</feature>
<feature type="compositionally biased region" description="Acidic residues" evidence="2">
    <location>
        <begin position="650"/>
        <end position="670"/>
    </location>
</feature>
<feature type="compositionally biased region" description="Basic and acidic residues" evidence="2">
    <location>
        <begin position="107"/>
        <end position="147"/>
    </location>
</feature>
<feature type="compositionally biased region" description="Low complexity" evidence="2">
    <location>
        <begin position="715"/>
        <end position="724"/>
    </location>
</feature>
<evidence type="ECO:0000313" key="3">
    <source>
        <dbReference type="EnsemblMetazoa" id="AGAP013434-PA"/>
    </source>
</evidence>
<feature type="compositionally biased region" description="Basic and acidic residues" evidence="2">
    <location>
        <begin position="14"/>
        <end position="26"/>
    </location>
</feature>
<feature type="compositionally biased region" description="Basic and acidic residues" evidence="2">
    <location>
        <begin position="391"/>
        <end position="410"/>
    </location>
</feature>
<name>A0A1S4HC07_ANOGA</name>
<dbReference type="InParanoid" id="A0A1S4HC07"/>
<feature type="compositionally biased region" description="Pro residues" evidence="2">
    <location>
        <begin position="462"/>
        <end position="472"/>
    </location>
</feature>
<proteinExistence type="predicted"/>
<feature type="compositionally biased region" description="Basic and acidic residues" evidence="2">
    <location>
        <begin position="1047"/>
        <end position="1074"/>
    </location>
</feature>
<reference evidence="3 4" key="2">
    <citation type="journal article" date="2004" name="Trends Parasitol.">
        <title>The Anopheles gambiae genome: an update.</title>
        <authorList>
            <person name="Mongin E."/>
            <person name="Louis C."/>
            <person name="Holt R.A."/>
            <person name="Birney E."/>
            <person name="Collins F.H."/>
        </authorList>
    </citation>
    <scope>NUCLEOTIDE SEQUENCE [LARGE SCALE GENOMIC DNA]</scope>
    <source>
        <strain evidence="3 4">PEST</strain>
    </source>
</reference>
<feature type="compositionally biased region" description="Basic and acidic residues" evidence="2">
    <location>
        <begin position="702"/>
        <end position="712"/>
    </location>
</feature>
<evidence type="ECO:0000256" key="1">
    <source>
        <dbReference type="SAM" id="Coils"/>
    </source>
</evidence>
<dbReference type="EMBL" id="AAAB01008987">
    <property type="status" value="NOT_ANNOTATED_CDS"/>
    <property type="molecule type" value="Genomic_DNA"/>
</dbReference>
<feature type="region of interest" description="Disordered" evidence="2">
    <location>
        <begin position="1"/>
        <end position="200"/>
    </location>
</feature>
<dbReference type="VEuPathDB" id="VectorBase:AGAP013434"/>
<dbReference type="Proteomes" id="UP000007062">
    <property type="component" value="Chromosome 2R"/>
</dbReference>
<feature type="compositionally biased region" description="Low complexity" evidence="2">
    <location>
        <begin position="283"/>
        <end position="326"/>
    </location>
</feature>
<dbReference type="PANTHER" id="PTHR35711:SF1">
    <property type="entry name" value="ECTODERMAL, ISOFORM F"/>
    <property type="match status" value="1"/>
</dbReference>
<feature type="compositionally biased region" description="Basic and acidic residues" evidence="2">
    <location>
        <begin position="268"/>
        <end position="278"/>
    </location>
</feature>
<reference evidence="3" key="3">
    <citation type="submission" date="2020-05" db="UniProtKB">
        <authorList>
            <consortium name="EnsemblMetazoa"/>
        </authorList>
    </citation>
    <scope>IDENTIFICATION</scope>
    <source>
        <strain evidence="3">PEST</strain>
    </source>
</reference>
<accession>A0A1S4HC07</accession>
<feature type="compositionally biased region" description="Low complexity" evidence="2">
    <location>
        <begin position="429"/>
        <end position="442"/>
    </location>
</feature>
<feature type="region of interest" description="Disordered" evidence="2">
    <location>
        <begin position="233"/>
        <end position="480"/>
    </location>
</feature>
<evidence type="ECO:0000256" key="2">
    <source>
        <dbReference type="SAM" id="MobiDB-lite"/>
    </source>
</evidence>
<organism evidence="3 4">
    <name type="scientific">Anopheles gambiae</name>
    <name type="common">African malaria mosquito</name>
    <dbReference type="NCBI Taxonomy" id="7165"/>
    <lineage>
        <taxon>Eukaryota</taxon>
        <taxon>Metazoa</taxon>
        <taxon>Ecdysozoa</taxon>
        <taxon>Arthropoda</taxon>
        <taxon>Hexapoda</taxon>
        <taxon>Insecta</taxon>
        <taxon>Pterygota</taxon>
        <taxon>Neoptera</taxon>
        <taxon>Endopterygota</taxon>
        <taxon>Diptera</taxon>
        <taxon>Nematocera</taxon>
        <taxon>Culicoidea</taxon>
        <taxon>Culicidae</taxon>
        <taxon>Anophelinae</taxon>
        <taxon>Anopheles</taxon>
    </lineage>
</organism>
<sequence>MAESKQLSLAEPEPPSRQESGKESPRAEPVTSPMDTATEDTAGKGRDKGSPSPSPAAPVPSEDADSEKEKVEAKEEVKEEEEEEEEEVKEKGKGEVIEEVIEEEVKEEAKEKAKEEVKVEEKEEAKEETKEKVKEKEESKVDAKEEASTEDDSTATSKPDEESPVVVVEQEEEVKTDPAVEAPPQSGVESSEPVAPEKEVPIEVAAEVVASEREEAEAKETVAPVTMMKMQQQNDDVAESAMEGEPKAAAAAAAEAATAAVVELAVGESRKRSQGDHSRRSRSSSSGSSSTSSNGGSNSLSEEASSGGSTGSAGSNSNSDSEGVSSAKKVKLETVVEQQEQLEEPPLEQQPKMVDAEPTAAVEVVLEEKKASECEKSSDECPAANDGDVAVEEKSTPEEKSMEVETSERKEEDEENAANGSPAPPPTEPVAVECKSPPCAQEEPPKAEPKGEEEKPTETLLLPPPPPPPPAQPVTSRVPAGGKASIVAPVLERPDSARLTADLQSCQRQLAEVRSKYDVTRKELHATKRKLKRMSVRLGNMTTGGGGGAAASGGIVGGAASPHALAGGPADDDRNRKWREPMIVAAMKIKNAMGIQAYKSLIKDGELLLPSLRTITRYLESLRKAGGGAAAAAAVALASAGTAKPNAPMEVDELPEDEEDEDVEEEDDDVVAVRADGLVNRRPEPTGMVKRKQPKTNGAPRTVDHNRNEQRRHPAAYPAGAAQQQRHHHHHHGPEVQDIKTEQDPVSFTASPDINYYQHNADEDEDEDEDGYRDPTSLLEGCRYEDVSGMQLNGEDGTGYHYAQQGQQQQQQQQQTLSQAQIEFLKSMVGFRKKWTPYELRTCNDIRRIIGSREYESLRRKDGMPLPSVKTLRKYRQAAQLPDTVDVMGRKRKHNELEDSPTNQSRAVSRHSAGGESGSADHGENGSGVLFPFGNDIDKEQLKLEQDPDGGHFDVSLLTIPQINFLQTLTMNTKGFSDYELQRSLELKNELGSGNYETLRKQEFLNIPTLAMLTRYEQDNGLEDLSRLVNGRRTAGGSGGSDRKRRKEAEAALELARDQEEQRNREIEEQRAREQQQQQEQEQEQQRQLELYNRLTQADPSRHPLFDSIAGDASPTDGADPAAAAAAIAAAMAAAAAAGLHPSQLEHLNGGVGGGGGTVGGEDSSLSMFEHHSIFDKDTPMFDMTKLSPAHVEFLNTLPENPKRWTQEMINSALDIKNEIGTRDYEILRRQGIPLPAARTLRRHKDIRNKADRAMSETGEILPASGPVTTPAGVVGGSG</sequence>
<evidence type="ECO:0000313" key="4">
    <source>
        <dbReference type="Proteomes" id="UP000007062"/>
    </source>
</evidence>
<feature type="compositionally biased region" description="Basic and acidic residues" evidence="2">
    <location>
        <begin position="366"/>
        <end position="379"/>
    </location>
</feature>
<feature type="region of interest" description="Disordered" evidence="2">
    <location>
        <begin position="642"/>
        <end position="741"/>
    </location>
</feature>
<keyword evidence="1" id="KW-0175">Coiled coil</keyword>